<evidence type="ECO:0000313" key="2">
    <source>
        <dbReference type="Proteomes" id="UP000053820"/>
    </source>
</evidence>
<reference evidence="1 2" key="1">
    <citation type="submission" date="2014-04" db="EMBL/GenBank/DDBJ databases">
        <title>Evolutionary Origins and Diversification of the Mycorrhizal Mutualists.</title>
        <authorList>
            <consortium name="DOE Joint Genome Institute"/>
            <consortium name="Mycorrhizal Genomics Consortium"/>
            <person name="Kohler A."/>
            <person name="Kuo A."/>
            <person name="Nagy L.G."/>
            <person name="Floudas D."/>
            <person name="Copeland A."/>
            <person name="Barry K.W."/>
            <person name="Cichocki N."/>
            <person name="Veneault-Fourrey C."/>
            <person name="LaButti K."/>
            <person name="Lindquist E.A."/>
            <person name="Lipzen A."/>
            <person name="Lundell T."/>
            <person name="Morin E."/>
            <person name="Murat C."/>
            <person name="Riley R."/>
            <person name="Ohm R."/>
            <person name="Sun H."/>
            <person name="Tunlid A."/>
            <person name="Henrissat B."/>
            <person name="Grigoriev I.V."/>
            <person name="Hibbett D.S."/>
            <person name="Martin F."/>
        </authorList>
    </citation>
    <scope>NUCLEOTIDE SEQUENCE [LARGE SCALE GENOMIC DNA]</scope>
    <source>
        <strain evidence="1 2">MD-312</strain>
    </source>
</reference>
<gene>
    <name evidence="1" type="ORF">HYDPIDRAFT_97299</name>
</gene>
<dbReference type="Proteomes" id="UP000053820">
    <property type="component" value="Unassembled WGS sequence"/>
</dbReference>
<organism evidence="1 2">
    <name type="scientific">Hydnomerulius pinastri MD-312</name>
    <dbReference type="NCBI Taxonomy" id="994086"/>
    <lineage>
        <taxon>Eukaryota</taxon>
        <taxon>Fungi</taxon>
        <taxon>Dikarya</taxon>
        <taxon>Basidiomycota</taxon>
        <taxon>Agaricomycotina</taxon>
        <taxon>Agaricomycetes</taxon>
        <taxon>Agaricomycetidae</taxon>
        <taxon>Boletales</taxon>
        <taxon>Boletales incertae sedis</taxon>
        <taxon>Leucogyrophana</taxon>
    </lineage>
</organism>
<dbReference type="InterPro" id="IPR040521">
    <property type="entry name" value="KDZ"/>
</dbReference>
<dbReference type="EMBL" id="KN839865">
    <property type="protein sequence ID" value="KIJ61168.1"/>
    <property type="molecule type" value="Genomic_DNA"/>
</dbReference>
<keyword evidence="2" id="KW-1185">Reference proteome</keyword>
<proteinExistence type="predicted"/>
<sequence>VLHLVKELFVHIPPNTSVWCKALEAFFHSLGYKVDAKEGIWRQFSNAYHWYCVLNLSLDKHIRYLSEACTTPHPNPTPAGSQSPTTVTVPHDRHSLDVEQSVPDNSEQTRDSPSPYLRHRCPLCFGGVRWRNHASIIDAIICIDACFTQKHRSGHIDDPRNPTGTVFLSKPDLDKMEGKVDALRKPRKRGQNSREVTEDVQDGYEQGMNIPTSVLNGCNDSFLAADEKRQKASMQFFSDTGVMVLLCHHDCVIHLANMTSAGEKQHYALMLLKALFDHLPSDFHVGLLYDIGCQLERSSSPLPSPYSMRLVTNGLASSFITLANDQTLSQMGKAVSDFGARSRR</sequence>
<dbReference type="Pfam" id="PF18758">
    <property type="entry name" value="KDZ"/>
    <property type="match status" value="1"/>
</dbReference>
<name>A0A0C9W490_9AGAM</name>
<feature type="non-terminal residue" evidence="1">
    <location>
        <position position="344"/>
    </location>
</feature>
<dbReference type="AlphaFoldDB" id="A0A0C9W490"/>
<dbReference type="PANTHER" id="PTHR33096:SF1">
    <property type="entry name" value="CXC1-LIKE CYSTEINE CLUSTER ASSOCIATED WITH KDZ TRANSPOSASES DOMAIN-CONTAINING PROTEIN"/>
    <property type="match status" value="1"/>
</dbReference>
<dbReference type="OrthoDB" id="3364670at2759"/>
<dbReference type="HOGENOM" id="CLU_004552_2_2_1"/>
<evidence type="ECO:0008006" key="3">
    <source>
        <dbReference type="Google" id="ProtNLM"/>
    </source>
</evidence>
<evidence type="ECO:0000313" key="1">
    <source>
        <dbReference type="EMBL" id="KIJ61168.1"/>
    </source>
</evidence>
<protein>
    <recommendedName>
        <fullName evidence="3">CxC2-like cysteine cluster KDZ transposase-associated domain-containing protein</fullName>
    </recommendedName>
</protein>
<dbReference type="PANTHER" id="PTHR33096">
    <property type="entry name" value="CXC2 DOMAIN-CONTAINING PROTEIN"/>
    <property type="match status" value="1"/>
</dbReference>
<accession>A0A0C9W490</accession>